<evidence type="ECO:0000256" key="4">
    <source>
        <dbReference type="ARBA" id="ARBA00023163"/>
    </source>
</evidence>
<dbReference type="PRINTS" id="PR00039">
    <property type="entry name" value="HTHLYSR"/>
</dbReference>
<keyword evidence="3" id="KW-0238">DNA-binding</keyword>
<dbReference type="CDD" id="cd05466">
    <property type="entry name" value="PBP2_LTTR_substrate"/>
    <property type="match status" value="1"/>
</dbReference>
<feature type="domain" description="HTH lysR-type" evidence="5">
    <location>
        <begin position="2"/>
        <end position="59"/>
    </location>
</feature>
<comment type="caution">
    <text evidence="6">The sequence shown here is derived from an EMBL/GenBank/DDBJ whole genome shotgun (WGS) entry which is preliminary data.</text>
</comment>
<evidence type="ECO:0000256" key="2">
    <source>
        <dbReference type="ARBA" id="ARBA00023015"/>
    </source>
</evidence>
<dbReference type="Gene3D" id="3.40.190.290">
    <property type="match status" value="1"/>
</dbReference>
<dbReference type="InterPro" id="IPR005119">
    <property type="entry name" value="LysR_subst-bd"/>
</dbReference>
<dbReference type="PANTHER" id="PTHR30126">
    <property type="entry name" value="HTH-TYPE TRANSCRIPTIONAL REGULATOR"/>
    <property type="match status" value="1"/>
</dbReference>
<dbReference type="InterPro" id="IPR036390">
    <property type="entry name" value="WH_DNA-bd_sf"/>
</dbReference>
<dbReference type="Proteomes" id="UP001597294">
    <property type="component" value="Unassembled WGS sequence"/>
</dbReference>
<dbReference type="SUPFAM" id="SSF46785">
    <property type="entry name" value="Winged helix' DNA-binding domain"/>
    <property type="match status" value="1"/>
</dbReference>
<evidence type="ECO:0000256" key="3">
    <source>
        <dbReference type="ARBA" id="ARBA00023125"/>
    </source>
</evidence>
<gene>
    <name evidence="6" type="ORF">ACFSKO_20925</name>
</gene>
<dbReference type="InterPro" id="IPR000847">
    <property type="entry name" value="LysR_HTH_N"/>
</dbReference>
<evidence type="ECO:0000313" key="7">
    <source>
        <dbReference type="Proteomes" id="UP001597294"/>
    </source>
</evidence>
<dbReference type="InterPro" id="IPR036388">
    <property type="entry name" value="WH-like_DNA-bd_sf"/>
</dbReference>
<keyword evidence="4" id="KW-0804">Transcription</keyword>
<dbReference type="RefSeq" id="WP_380255373.1">
    <property type="nucleotide sequence ID" value="NZ_JBHUII010000013.1"/>
</dbReference>
<dbReference type="PANTHER" id="PTHR30126:SF40">
    <property type="entry name" value="HTH-TYPE TRANSCRIPTIONAL REGULATOR GLTR"/>
    <property type="match status" value="1"/>
</dbReference>
<dbReference type="EMBL" id="JBHUII010000013">
    <property type="protein sequence ID" value="MFD2208090.1"/>
    <property type="molecule type" value="Genomic_DNA"/>
</dbReference>
<evidence type="ECO:0000259" key="5">
    <source>
        <dbReference type="PROSITE" id="PS50931"/>
    </source>
</evidence>
<reference evidence="7" key="1">
    <citation type="journal article" date="2019" name="Int. J. Syst. Evol. Microbiol.">
        <title>The Global Catalogue of Microorganisms (GCM) 10K type strain sequencing project: providing services to taxonomists for standard genome sequencing and annotation.</title>
        <authorList>
            <consortium name="The Broad Institute Genomics Platform"/>
            <consortium name="The Broad Institute Genome Sequencing Center for Infectious Disease"/>
            <person name="Wu L."/>
            <person name="Ma J."/>
        </authorList>
    </citation>
    <scope>NUCLEOTIDE SEQUENCE [LARGE SCALE GENOMIC DNA]</scope>
    <source>
        <strain evidence="7">CGMCC 4.7192</strain>
    </source>
</reference>
<dbReference type="Gene3D" id="1.10.10.10">
    <property type="entry name" value="Winged helix-like DNA-binding domain superfamily/Winged helix DNA-binding domain"/>
    <property type="match status" value="1"/>
</dbReference>
<dbReference type="SUPFAM" id="SSF53850">
    <property type="entry name" value="Periplasmic binding protein-like II"/>
    <property type="match status" value="1"/>
</dbReference>
<name>A0ABW5BT33_9PROT</name>
<sequence>MVDLNKLRTFTVVAKEGSITKAAERLYRTQPAISAQLKDIEEDTKLVLFERKNSKIYLTKEGRCLFEYAQERINEIDAVVDCLRNHRQNLEGSIRLGVQFEVTTYLIPDIVHEFKKLHPKVRLEIIGLDHHDLEDGLLNNKVDVGLTVLLKQPSFFEKKAFYTFERSLVASASYLASLPPIKKYADIIDQEIIAGSSRLTDFRVWLKKNGQNQVVKQLDNVSKLVTVKERETIHSLIRKGAGMGFFDSFKLNEPSDEGEIIPVLPESKPITITVDITRRKTRTQNVLMDEFHEFLLERASNFT</sequence>
<keyword evidence="2" id="KW-0805">Transcription regulation</keyword>
<evidence type="ECO:0000313" key="6">
    <source>
        <dbReference type="EMBL" id="MFD2208090.1"/>
    </source>
</evidence>
<comment type="similarity">
    <text evidence="1">Belongs to the LysR transcriptional regulatory family.</text>
</comment>
<dbReference type="Pfam" id="PF03466">
    <property type="entry name" value="LysR_substrate"/>
    <property type="match status" value="1"/>
</dbReference>
<dbReference type="Pfam" id="PF00126">
    <property type="entry name" value="HTH_1"/>
    <property type="match status" value="1"/>
</dbReference>
<organism evidence="6 7">
    <name type="scientific">Kiloniella antarctica</name>
    <dbReference type="NCBI Taxonomy" id="1550907"/>
    <lineage>
        <taxon>Bacteria</taxon>
        <taxon>Pseudomonadati</taxon>
        <taxon>Pseudomonadota</taxon>
        <taxon>Alphaproteobacteria</taxon>
        <taxon>Rhodospirillales</taxon>
        <taxon>Kiloniellaceae</taxon>
        <taxon>Kiloniella</taxon>
    </lineage>
</organism>
<accession>A0ABW5BT33</accession>
<proteinExistence type="inferred from homology"/>
<dbReference type="PROSITE" id="PS50931">
    <property type="entry name" value="HTH_LYSR"/>
    <property type="match status" value="1"/>
</dbReference>
<evidence type="ECO:0000256" key="1">
    <source>
        <dbReference type="ARBA" id="ARBA00009437"/>
    </source>
</evidence>
<keyword evidence="7" id="KW-1185">Reference proteome</keyword>
<protein>
    <submittedName>
        <fullName evidence="6">LysR family transcriptional regulator</fullName>
    </submittedName>
</protein>